<dbReference type="InterPro" id="IPR037401">
    <property type="entry name" value="SnoaL-like"/>
</dbReference>
<dbReference type="Proteomes" id="UP001595615">
    <property type="component" value="Unassembled WGS sequence"/>
</dbReference>
<evidence type="ECO:0000259" key="1">
    <source>
        <dbReference type="Pfam" id="PF13577"/>
    </source>
</evidence>
<evidence type="ECO:0000313" key="3">
    <source>
        <dbReference type="Proteomes" id="UP001595615"/>
    </source>
</evidence>
<sequence>MTVPDAAVEVAIRSVVDRYFFAADTGDAGLMLSCFAAPFRFELRLNPTIVLTTPDALRRMLRGFEAPTASNHGASNIAVTMTAAGATSITHATAQLYMKKTGKVLVRGLRYSDRWVRVGDDWRIAERLHEPRWQYDAPATEPAVALR</sequence>
<dbReference type="Pfam" id="PF13577">
    <property type="entry name" value="SnoaL_4"/>
    <property type="match status" value="1"/>
</dbReference>
<proteinExistence type="predicted"/>
<protein>
    <submittedName>
        <fullName evidence="2">Nuclear transport factor 2 family protein</fullName>
    </submittedName>
</protein>
<reference evidence="3" key="1">
    <citation type="journal article" date="2019" name="Int. J. Syst. Evol. Microbiol.">
        <title>The Global Catalogue of Microorganisms (GCM) 10K type strain sequencing project: providing services to taxonomists for standard genome sequencing and annotation.</title>
        <authorList>
            <consortium name="The Broad Institute Genomics Platform"/>
            <consortium name="The Broad Institute Genome Sequencing Center for Infectious Disease"/>
            <person name="Wu L."/>
            <person name="Ma J."/>
        </authorList>
    </citation>
    <scope>NUCLEOTIDE SEQUENCE [LARGE SCALE GENOMIC DNA]</scope>
    <source>
        <strain evidence="3">KCTC 42644</strain>
    </source>
</reference>
<dbReference type="Gene3D" id="3.10.450.50">
    <property type="match status" value="1"/>
</dbReference>
<feature type="domain" description="SnoaL-like" evidence="1">
    <location>
        <begin position="8"/>
        <end position="127"/>
    </location>
</feature>
<dbReference type="EMBL" id="JBHRXV010000005">
    <property type="protein sequence ID" value="MFC3712534.1"/>
    <property type="molecule type" value="Genomic_DNA"/>
</dbReference>
<evidence type="ECO:0000313" key="2">
    <source>
        <dbReference type="EMBL" id="MFC3712534.1"/>
    </source>
</evidence>
<comment type="caution">
    <text evidence="2">The sequence shown here is derived from an EMBL/GenBank/DDBJ whole genome shotgun (WGS) entry which is preliminary data.</text>
</comment>
<organism evidence="2 3">
    <name type="scientific">Sphingoaurantiacus capsulatus</name>
    <dbReference type="NCBI Taxonomy" id="1771310"/>
    <lineage>
        <taxon>Bacteria</taxon>
        <taxon>Pseudomonadati</taxon>
        <taxon>Pseudomonadota</taxon>
        <taxon>Alphaproteobacteria</taxon>
        <taxon>Sphingomonadales</taxon>
        <taxon>Sphingosinicellaceae</taxon>
        <taxon>Sphingoaurantiacus</taxon>
    </lineage>
</organism>
<keyword evidence="3" id="KW-1185">Reference proteome</keyword>
<dbReference type="SUPFAM" id="SSF54427">
    <property type="entry name" value="NTF2-like"/>
    <property type="match status" value="1"/>
</dbReference>
<accession>A0ABV7X8R6</accession>
<name>A0ABV7X8R6_9SPHN</name>
<dbReference type="InterPro" id="IPR032710">
    <property type="entry name" value="NTF2-like_dom_sf"/>
</dbReference>
<dbReference type="RefSeq" id="WP_380859621.1">
    <property type="nucleotide sequence ID" value="NZ_JBHRXV010000005.1"/>
</dbReference>
<gene>
    <name evidence="2" type="ORF">ACFOMD_08135</name>
</gene>